<dbReference type="RefSeq" id="WP_106586482.1">
    <property type="nucleotide sequence ID" value="NZ_PYGA01000030.1"/>
</dbReference>
<dbReference type="EMBL" id="PYGA01000030">
    <property type="protein sequence ID" value="PSK88080.1"/>
    <property type="molecule type" value="Genomic_DNA"/>
</dbReference>
<dbReference type="CDD" id="cd12108">
    <property type="entry name" value="Hr-like"/>
    <property type="match status" value="1"/>
</dbReference>
<organism evidence="2 3">
    <name type="scientific">Murinocardiopsis flavida</name>
    <dbReference type="NCBI Taxonomy" id="645275"/>
    <lineage>
        <taxon>Bacteria</taxon>
        <taxon>Bacillati</taxon>
        <taxon>Actinomycetota</taxon>
        <taxon>Actinomycetes</taxon>
        <taxon>Streptosporangiales</taxon>
        <taxon>Nocardiopsidaceae</taxon>
        <taxon>Murinocardiopsis</taxon>
    </lineage>
</organism>
<keyword evidence="3" id="KW-1185">Reference proteome</keyword>
<reference evidence="2 3" key="1">
    <citation type="submission" date="2018-03" db="EMBL/GenBank/DDBJ databases">
        <title>Genomic Encyclopedia of Archaeal and Bacterial Type Strains, Phase II (KMG-II): from individual species to whole genera.</title>
        <authorList>
            <person name="Goeker M."/>
        </authorList>
    </citation>
    <scope>NUCLEOTIDE SEQUENCE [LARGE SCALE GENOMIC DNA]</scope>
    <source>
        <strain evidence="2 3">DSM 45312</strain>
    </source>
</reference>
<protein>
    <submittedName>
        <fullName evidence="2">Hemerythrin HHE cation binding domain-containing protein</fullName>
    </submittedName>
</protein>
<gene>
    <name evidence="2" type="ORF">CLV63_13042</name>
</gene>
<name>A0A2P8CT03_9ACTN</name>
<evidence type="ECO:0000313" key="2">
    <source>
        <dbReference type="EMBL" id="PSK88080.1"/>
    </source>
</evidence>
<sequence length="160" mass="17499">MEASTGPGARIAALGNQLVDVHIRLRDDLERLRADVDSFLDGGGDLPRDLRSHCLAFCSALTRHHTGEDDGAFPALAERHPELRPVLEQLQQDHHVVTGILRSLEVLVDGLGERTAAEDAQRVRAELDGLSAILETHFRYEEKKLAAVLDTLPVAPSPAF</sequence>
<dbReference type="InterPro" id="IPR053206">
    <property type="entry name" value="Dimeric_xanthone_biosynth"/>
</dbReference>
<dbReference type="AlphaFoldDB" id="A0A2P8CT03"/>
<evidence type="ECO:0000313" key="3">
    <source>
        <dbReference type="Proteomes" id="UP000240542"/>
    </source>
</evidence>
<dbReference type="PANTHER" id="PTHR38048">
    <property type="entry name" value="EXPRESSED PROTEIN"/>
    <property type="match status" value="1"/>
</dbReference>
<dbReference type="OrthoDB" id="8225825at2"/>
<dbReference type="InterPro" id="IPR012312">
    <property type="entry name" value="Hemerythrin-like"/>
</dbReference>
<dbReference type="Proteomes" id="UP000240542">
    <property type="component" value="Unassembled WGS sequence"/>
</dbReference>
<dbReference type="PANTHER" id="PTHR38048:SF2">
    <property type="entry name" value="HEMERYTHRIN-LIKE DOMAIN-CONTAINING PROTEIN"/>
    <property type="match status" value="1"/>
</dbReference>
<dbReference type="Gene3D" id="1.20.120.520">
    <property type="entry name" value="nmb1532 protein domain like"/>
    <property type="match status" value="1"/>
</dbReference>
<comment type="caution">
    <text evidence="2">The sequence shown here is derived from an EMBL/GenBank/DDBJ whole genome shotgun (WGS) entry which is preliminary data.</text>
</comment>
<evidence type="ECO:0000259" key="1">
    <source>
        <dbReference type="Pfam" id="PF01814"/>
    </source>
</evidence>
<dbReference type="Pfam" id="PF01814">
    <property type="entry name" value="Hemerythrin"/>
    <property type="match status" value="1"/>
</dbReference>
<proteinExistence type="predicted"/>
<feature type="domain" description="Hemerythrin-like" evidence="1">
    <location>
        <begin position="17"/>
        <end position="147"/>
    </location>
</feature>
<accession>A0A2P8CT03</accession>